<dbReference type="EMBL" id="BSFL01000001">
    <property type="protein sequence ID" value="GLK79196.1"/>
    <property type="molecule type" value="Genomic_DNA"/>
</dbReference>
<evidence type="ECO:0008006" key="3">
    <source>
        <dbReference type="Google" id="ProtNLM"/>
    </source>
</evidence>
<keyword evidence="2" id="KW-1185">Reference proteome</keyword>
<evidence type="ECO:0000313" key="2">
    <source>
        <dbReference type="Proteomes" id="UP001143309"/>
    </source>
</evidence>
<dbReference type="SUPFAM" id="SSF54427">
    <property type="entry name" value="NTF2-like"/>
    <property type="match status" value="1"/>
</dbReference>
<comment type="caution">
    <text evidence="1">The sequence shown here is derived from an EMBL/GenBank/DDBJ whole genome shotgun (WGS) entry which is preliminary data.</text>
</comment>
<dbReference type="RefSeq" id="WP_271199667.1">
    <property type="nucleotide sequence ID" value="NZ_BSFL01000001.1"/>
</dbReference>
<protein>
    <recommendedName>
        <fullName evidence="3">SnoaL-like domain-containing protein</fullName>
    </recommendedName>
</protein>
<dbReference type="InterPro" id="IPR032710">
    <property type="entry name" value="NTF2-like_dom_sf"/>
</dbReference>
<organism evidence="1 2">
    <name type="scientific">Methylopila turkensis</name>
    <dbReference type="NCBI Taxonomy" id="1437816"/>
    <lineage>
        <taxon>Bacteria</taxon>
        <taxon>Pseudomonadati</taxon>
        <taxon>Pseudomonadota</taxon>
        <taxon>Alphaproteobacteria</taxon>
        <taxon>Hyphomicrobiales</taxon>
        <taxon>Methylopilaceae</taxon>
        <taxon>Methylopila</taxon>
    </lineage>
</organism>
<name>A0A9W6N6C6_9HYPH</name>
<evidence type="ECO:0000313" key="1">
    <source>
        <dbReference type="EMBL" id="GLK79196.1"/>
    </source>
</evidence>
<accession>A0A9W6N6C6</accession>
<dbReference type="Proteomes" id="UP001143309">
    <property type="component" value="Unassembled WGS sequence"/>
</dbReference>
<gene>
    <name evidence="1" type="ORF">GCM10008174_09370</name>
</gene>
<dbReference type="AlphaFoldDB" id="A0A9W6N6C6"/>
<reference evidence="1" key="2">
    <citation type="submission" date="2023-01" db="EMBL/GenBank/DDBJ databases">
        <authorList>
            <person name="Sun Q."/>
            <person name="Evtushenko L."/>
        </authorList>
    </citation>
    <scope>NUCLEOTIDE SEQUENCE</scope>
    <source>
        <strain evidence="1">VKM B-2748</strain>
    </source>
</reference>
<proteinExistence type="predicted"/>
<reference evidence="1" key="1">
    <citation type="journal article" date="2014" name="Int. J. Syst. Evol. Microbiol.">
        <title>Complete genome sequence of Corynebacterium casei LMG S-19264T (=DSM 44701T), isolated from a smear-ripened cheese.</title>
        <authorList>
            <consortium name="US DOE Joint Genome Institute (JGI-PGF)"/>
            <person name="Walter F."/>
            <person name="Albersmeier A."/>
            <person name="Kalinowski J."/>
            <person name="Ruckert C."/>
        </authorList>
    </citation>
    <scope>NUCLEOTIDE SEQUENCE</scope>
    <source>
        <strain evidence="1">VKM B-2748</strain>
    </source>
</reference>
<dbReference type="Gene3D" id="3.10.450.50">
    <property type="match status" value="1"/>
</dbReference>
<sequence length="226" mass="24725">MFRQVAARRGCGWHDSLDGRSGKRMHLPVGAPDFSVGRRMLASCFHDAASSNSREDEFPMAIPKSDDLSAASLAVVLDFLSNTAPDKVEAAAHRLVAPDAVYVSLNFDNPELKKIEPWAGTATGPSAYSSTFLRVASYWHVEDFSVTDKIASGEDVAIFGKFTYRSVEVGHVFTSPFAILAKVREGKMVYFQFMEDTYASASSFRQSGSWTVKTTRDTPAFDVGAT</sequence>